<dbReference type="OrthoDB" id="3486565at2759"/>
<feature type="compositionally biased region" description="Polar residues" evidence="1">
    <location>
        <begin position="396"/>
        <end position="405"/>
    </location>
</feature>
<evidence type="ECO:0000313" key="3">
    <source>
        <dbReference type="EMBL" id="KAH7260666.1"/>
    </source>
</evidence>
<feature type="compositionally biased region" description="Low complexity" evidence="1">
    <location>
        <begin position="420"/>
        <end position="432"/>
    </location>
</feature>
<feature type="domain" description="Heterokaryon incompatibility" evidence="2">
    <location>
        <begin position="183"/>
        <end position="327"/>
    </location>
</feature>
<keyword evidence="4" id="KW-1185">Reference proteome</keyword>
<dbReference type="RefSeq" id="XP_046052543.1">
    <property type="nucleotide sequence ID" value="XM_046189729.1"/>
</dbReference>
<proteinExistence type="predicted"/>
<dbReference type="PANTHER" id="PTHR33112">
    <property type="entry name" value="DOMAIN PROTEIN, PUTATIVE-RELATED"/>
    <property type="match status" value="1"/>
</dbReference>
<dbReference type="GeneID" id="70219683"/>
<sequence length="691" mass="77476">MENSAHQIRAELDALVNATQSCPICRDLQPGNEYDELHTIGTQSLRDDCGYCRILKSAMNSLADGPTTQIFVQSKEGEPISVEYFFEKNPGSEDNYASKAGFIIYSHDKSRLIPNLGILSAYPESTELDASVNFINAQMSECCTQHESCKRHLESPLPTRVLSVGSSDADIRLVELTNVPARYVTLSHCWGHKQPLRTTTANFEDMKKSIDANSLPIVFQQAIWIVRMLKIEYIWIDSLCIIQDSQSDWELESLQMCDYYENSFLTISTATSSNSTVPFLGPRDKRWCPVKFQLTNGFSSEDVYAQRIPSEPEEEGMLFTRAWAWQEAAMSSRTIYFTPSELIWECSEQAVPQQYIPDLEASGRLGFSKVLSILRFRLDPDMFRDIDSPVEDHCDGTSSESESPTNIPPPGFDSQISSKASALSRPDSPSSLSSDANMMNFVWDMWGDLVTYYSRRQLTFVTDKLPALSGVASRVHKITKTRYLAGMWEDNLGIELCWAREYRGYQDLPTLSTEYVAPSWSWASIPGAVKSQVERMISTFEPGFTIVEANAYVPGLNPFGRVTAGYIVMRGQVAEAMLSCDDPETSLYYEISGLTDKWGFSPDSILVSNNGNVSRAKQDPKPSKFTAKIHCLYIGSRYSTRGDESDREHLMLVLGQSENADGDKSFCRIGLAYSQSNLLFKEAPVLDVKVV</sequence>
<organism evidence="3 4">
    <name type="scientific">Fusarium redolens</name>
    <dbReference type="NCBI Taxonomy" id="48865"/>
    <lineage>
        <taxon>Eukaryota</taxon>
        <taxon>Fungi</taxon>
        <taxon>Dikarya</taxon>
        <taxon>Ascomycota</taxon>
        <taxon>Pezizomycotina</taxon>
        <taxon>Sordariomycetes</taxon>
        <taxon>Hypocreomycetidae</taxon>
        <taxon>Hypocreales</taxon>
        <taxon>Nectriaceae</taxon>
        <taxon>Fusarium</taxon>
        <taxon>Fusarium redolens species complex</taxon>
    </lineage>
</organism>
<name>A0A9P9KKR0_FUSRE</name>
<protein>
    <submittedName>
        <fullName evidence="3">Heterokaryon incompatibility protein-domain-containing protein</fullName>
    </submittedName>
</protein>
<feature type="region of interest" description="Disordered" evidence="1">
    <location>
        <begin position="387"/>
        <end position="432"/>
    </location>
</feature>
<reference evidence="3" key="1">
    <citation type="journal article" date="2021" name="Nat. Commun.">
        <title>Genetic determinants of endophytism in the Arabidopsis root mycobiome.</title>
        <authorList>
            <person name="Mesny F."/>
            <person name="Miyauchi S."/>
            <person name="Thiergart T."/>
            <person name="Pickel B."/>
            <person name="Atanasova L."/>
            <person name="Karlsson M."/>
            <person name="Huettel B."/>
            <person name="Barry K.W."/>
            <person name="Haridas S."/>
            <person name="Chen C."/>
            <person name="Bauer D."/>
            <person name="Andreopoulos W."/>
            <person name="Pangilinan J."/>
            <person name="LaButti K."/>
            <person name="Riley R."/>
            <person name="Lipzen A."/>
            <person name="Clum A."/>
            <person name="Drula E."/>
            <person name="Henrissat B."/>
            <person name="Kohler A."/>
            <person name="Grigoriev I.V."/>
            <person name="Martin F.M."/>
            <person name="Hacquard S."/>
        </authorList>
    </citation>
    <scope>NUCLEOTIDE SEQUENCE</scope>
    <source>
        <strain evidence="3">MPI-CAGE-AT-0023</strain>
    </source>
</reference>
<gene>
    <name evidence="3" type="ORF">BKA55DRAFT_535698</name>
</gene>
<evidence type="ECO:0000256" key="1">
    <source>
        <dbReference type="SAM" id="MobiDB-lite"/>
    </source>
</evidence>
<dbReference type="EMBL" id="JAGMUX010000004">
    <property type="protein sequence ID" value="KAH7260666.1"/>
    <property type="molecule type" value="Genomic_DNA"/>
</dbReference>
<dbReference type="Proteomes" id="UP000720189">
    <property type="component" value="Unassembled WGS sequence"/>
</dbReference>
<accession>A0A9P9KKR0</accession>
<dbReference type="InterPro" id="IPR010730">
    <property type="entry name" value="HET"/>
</dbReference>
<evidence type="ECO:0000259" key="2">
    <source>
        <dbReference type="Pfam" id="PF06985"/>
    </source>
</evidence>
<dbReference type="PANTHER" id="PTHR33112:SF9">
    <property type="entry name" value="HETEROKARYON INCOMPATIBILITY DOMAIN-CONTAINING PROTEIN"/>
    <property type="match status" value="1"/>
</dbReference>
<dbReference type="Pfam" id="PF06985">
    <property type="entry name" value="HET"/>
    <property type="match status" value="1"/>
</dbReference>
<evidence type="ECO:0000313" key="4">
    <source>
        <dbReference type="Proteomes" id="UP000720189"/>
    </source>
</evidence>
<comment type="caution">
    <text evidence="3">The sequence shown here is derived from an EMBL/GenBank/DDBJ whole genome shotgun (WGS) entry which is preliminary data.</text>
</comment>
<dbReference type="AlphaFoldDB" id="A0A9P9KKR0"/>